<dbReference type="InterPro" id="IPR050905">
    <property type="entry name" value="Plant_NBS-LRR"/>
</dbReference>
<evidence type="ECO:0000256" key="1">
    <source>
        <dbReference type="ARBA" id="ARBA00022821"/>
    </source>
</evidence>
<dbReference type="Pfam" id="PF23247">
    <property type="entry name" value="LRR_RPS2"/>
    <property type="match status" value="8"/>
</dbReference>
<protein>
    <recommendedName>
        <fullName evidence="2">Disease resistance protein At4g27190-like leucine-rich repeats domain-containing protein</fullName>
    </recommendedName>
</protein>
<name>A0AA86VYB3_9FABA</name>
<evidence type="ECO:0000313" key="3">
    <source>
        <dbReference type="EMBL" id="CAJ1949990.1"/>
    </source>
</evidence>
<accession>A0AA86VYB3</accession>
<dbReference type="PANTHER" id="PTHR33463">
    <property type="entry name" value="NB-ARC DOMAIN-CONTAINING PROTEIN-RELATED"/>
    <property type="match status" value="1"/>
</dbReference>
<evidence type="ECO:0000259" key="2">
    <source>
        <dbReference type="Pfam" id="PF23247"/>
    </source>
</evidence>
<dbReference type="EMBL" id="OY731401">
    <property type="protein sequence ID" value="CAJ1949990.1"/>
    <property type="molecule type" value="Genomic_DNA"/>
</dbReference>
<reference evidence="3" key="1">
    <citation type="submission" date="2023-10" db="EMBL/GenBank/DDBJ databases">
        <authorList>
            <person name="Domelevo Entfellner J.-B."/>
        </authorList>
    </citation>
    <scope>NUCLEOTIDE SEQUENCE</scope>
</reference>
<proteinExistence type="predicted"/>
<feature type="domain" description="Disease resistance protein At4g27190-like leucine-rich repeats" evidence="2">
    <location>
        <begin position="524"/>
        <end position="643"/>
    </location>
</feature>
<feature type="domain" description="Disease resistance protein At4g27190-like leucine-rich repeats" evidence="2">
    <location>
        <begin position="948"/>
        <end position="1072"/>
    </location>
</feature>
<feature type="domain" description="Disease resistance protein At4g27190-like leucine-rich repeats" evidence="2">
    <location>
        <begin position="780"/>
        <end position="882"/>
    </location>
</feature>
<dbReference type="InterPro" id="IPR032675">
    <property type="entry name" value="LRR_dom_sf"/>
</dbReference>
<organism evidence="3 4">
    <name type="scientific">Sphenostylis stenocarpa</name>
    <dbReference type="NCBI Taxonomy" id="92480"/>
    <lineage>
        <taxon>Eukaryota</taxon>
        <taxon>Viridiplantae</taxon>
        <taxon>Streptophyta</taxon>
        <taxon>Embryophyta</taxon>
        <taxon>Tracheophyta</taxon>
        <taxon>Spermatophyta</taxon>
        <taxon>Magnoliopsida</taxon>
        <taxon>eudicotyledons</taxon>
        <taxon>Gunneridae</taxon>
        <taxon>Pentapetalae</taxon>
        <taxon>rosids</taxon>
        <taxon>fabids</taxon>
        <taxon>Fabales</taxon>
        <taxon>Fabaceae</taxon>
        <taxon>Papilionoideae</taxon>
        <taxon>50 kb inversion clade</taxon>
        <taxon>NPAAA clade</taxon>
        <taxon>indigoferoid/millettioid clade</taxon>
        <taxon>Phaseoleae</taxon>
        <taxon>Sphenostylis</taxon>
    </lineage>
</organism>
<evidence type="ECO:0000313" key="4">
    <source>
        <dbReference type="Proteomes" id="UP001189624"/>
    </source>
</evidence>
<gene>
    <name evidence="3" type="ORF">AYBTSS11_LOCUS14012</name>
</gene>
<feature type="domain" description="Disease resistance protein At4g27190-like leucine-rich repeats" evidence="2">
    <location>
        <begin position="1303"/>
        <end position="1404"/>
    </location>
</feature>
<dbReference type="SUPFAM" id="SSF52058">
    <property type="entry name" value="L domain-like"/>
    <property type="match status" value="1"/>
</dbReference>
<feature type="domain" description="Disease resistance protein At4g27190-like leucine-rich repeats" evidence="2">
    <location>
        <begin position="1457"/>
        <end position="1586"/>
    </location>
</feature>
<dbReference type="Gramene" id="rna-AYBTSS11_LOCUS14012">
    <property type="protein sequence ID" value="CAJ1949990.1"/>
    <property type="gene ID" value="gene-AYBTSS11_LOCUS14012"/>
</dbReference>
<keyword evidence="1" id="KW-0611">Plant defense</keyword>
<dbReference type="Gene3D" id="3.80.10.10">
    <property type="entry name" value="Ribonuclease Inhibitor"/>
    <property type="match status" value="9"/>
</dbReference>
<keyword evidence="4" id="KW-1185">Reference proteome</keyword>
<dbReference type="InterPro" id="IPR057135">
    <property type="entry name" value="At4g27190-like_LRR"/>
</dbReference>
<dbReference type="Proteomes" id="UP001189624">
    <property type="component" value="Chromosome 4"/>
</dbReference>
<sequence length="1964" mass="224892">MKRLKEIWAKFPLRSFGKLDALIIDGCNKLEHVFPSYMVGRFQSVCNLKVTDCKSLKVIFDLKGCGCGKPDAEDITNLQNFHVEALPKLEHVWNKDPKGILNFKNLKSILVQECLHLEYIFPLSIAMDLEKLECLEVQNCGQLKEIVSRVEANNMSSISFEFPKLTTARFLKLPNLESFYGGTHEICCSALNNLSVELCHKLELFRKENTNSEIEPVFLPEKVIYNLKSMQIEPQDADWLMTYMGNYRMHKLKEFQLSRLVDTKILYFFLHRNPNLKSLLLSNCFFEQLLPPRGLGEENLGVVPKLKCLKLMNLPSLKMIGFEEDTILFQKLECLILKECPCLNNIPSSMSFTYLTNLEVSNCNKLSYLMTTSTAKSLLQLTTMKVTQCESMETIVSDQENKREIISEKLKETKPRISFKQLKAIELITLHALESFYSSFRCSFEFPSLENFVVSECGNLKSFTYNDEDKAPILQQICDRDETEEKQYYWKGDLNATIKHMYQIRAIVPDRMETYNPYTILESSYLKTLKLVNIEDGKPAIPTIVFPGLKNLEELEVSCSNVEVIFDIMNADMKGYTLPLKKLTLCKLPMLTHVWNEDHEGFLSFQNLREVHVSHCSNLETLFVMELAKRVEKLEKLEIRHCEKFLKVVEEDRATTEAAEEFSFPRLTSLDLRMLPQLTCFYPGKAIFMLESLKLDLKNAMMLCNRNFPEDMLHELVELELDFDDVSEVSNFPFEFFEKASNLEYLQIRRCRGLEELFPSQPQLCEIRMPAHLTTIVHSAVSFSNLKQLSVKYCHGLKHLFTSSTARKLVHLEEMYVVKCDSIEKILAKELNETTSEAIKFERLNTIILDSLSSLKCFYSGSDTLQLPSLIRLLVWKCTKMKIFSRGEIQAQTFLGIQVSLDPKDDLLFHQDLNTTVKMIQRQEFFKALGENIHELVADSQVNVAVGLQDKWLRNLGALKLDKCILPYAIPSCIVPNLNNLKELEVQDSDKVEVIFDMNDIEIMETESKLKRLTLNGLSKLVRVWEKNRQGVLIFQNLQEVVVNNCESLQTLFPASLAKNLKELEKLEIHYCLKLQEIVENEEDTAANITEKFVFPCLKTLVLCDLPQVTYVCPQTFSLGCPALKYLFVLHCDELELFQSAHPVGEGEGGGTSITTQPLISDLKDISYLEKFGLDWKHISALCSRFRSEQFMEGLKYLNEIHLYYGADVNKKHISPVEILQRAPNLIEISIEDGNSPEIFHAQNTIVDEDGMLGRFKTLTLENVSALQSMESKDSSWLNTICEKVQELNVVRCPHLTTLVHKVSVSCLRKVSISNCPDLQYLFPTSVAKKLLNLEEITVQECKSLKEIVAKEGDETFEAIKFERLKIIALDSLPSLICFYSGSDTLHLPSLINVRVRECPSIKIFSQGVIHSESFKGIRISFDPDEDLVFHQDLNATVKGMFQRLAFLEALDERYPYENLKQQNTWLSYLVTVKLDKCILPYAIPTILPPLKCLSTLEVGGSDQVEVIFDMSNTEIQEIASRLKVLTLKGLSNLRNVWEMNSEGVLIFSLLREVVVSGCKNLQTLFPASLAKILKQLQKLEIDSCDKLLTIVEKEEGTLADATKKFVFPYLEKLDLRDLPQLTYFYPETFTLESPTLNQLAVLYCHELELFPSAHLLEEGEGMSISINRLPLISDLKVISNMKALMLDWKQISTLSLWFRSEQYTEDLEHLNEVSLSFFHRDENEKPVLPIELFHKAPNLEELNLGYCNTPEIFLAQNPKIGEDGMFDHLKILTLDKVGSLHSIKSEDKSFLNTISEMLHELNVFSCPHLTTLEHSVSFSCLRVVYIYNCPNLQYLFTFSAAKRLMNLGEIRVEECESVKEIVAKEGDATSEATEFEQLHTIALESLPSLTCFYPGSDTLHLPSLINVHIKECPNMKTFSQGIIDAESFQGIQILLDSNKDLLFHQDLNTTVKRMSQQQVKTSF</sequence>
<feature type="domain" description="Disease resistance protein At4g27190-like leucine-rich repeats" evidence="2">
    <location>
        <begin position="1817"/>
        <end position="1918"/>
    </location>
</feature>
<feature type="domain" description="Disease resistance protein At4g27190-like leucine-rich repeats" evidence="2">
    <location>
        <begin position="2"/>
        <end position="141"/>
    </location>
</feature>
<dbReference type="SUPFAM" id="SSF52047">
    <property type="entry name" value="RNI-like"/>
    <property type="match status" value="4"/>
</dbReference>
<dbReference type="PANTHER" id="PTHR33463:SF209">
    <property type="entry name" value="DISEASE RESISTANCE PROTEIN RPS2-LIKE"/>
    <property type="match status" value="1"/>
</dbReference>
<feature type="domain" description="Disease resistance protein At4g27190-like leucine-rich repeats" evidence="2">
    <location>
        <begin position="349"/>
        <end position="462"/>
    </location>
</feature>